<dbReference type="Proteomes" id="UP000295388">
    <property type="component" value="Unassembled WGS sequence"/>
</dbReference>
<keyword evidence="1" id="KW-0472">Membrane</keyword>
<proteinExistence type="predicted"/>
<gene>
    <name evidence="2" type="ORF">EV643_104235</name>
</gene>
<keyword evidence="3" id="KW-1185">Reference proteome</keyword>
<feature type="transmembrane region" description="Helical" evidence="1">
    <location>
        <begin position="20"/>
        <end position="40"/>
    </location>
</feature>
<dbReference type="EMBL" id="SNWQ01000004">
    <property type="protein sequence ID" value="TDO50738.1"/>
    <property type="molecule type" value="Genomic_DNA"/>
</dbReference>
<evidence type="ECO:0000256" key="1">
    <source>
        <dbReference type="SAM" id="Phobius"/>
    </source>
</evidence>
<feature type="transmembrane region" description="Helical" evidence="1">
    <location>
        <begin position="92"/>
        <end position="117"/>
    </location>
</feature>
<accession>A0A4V3CAI2</accession>
<sequence length="127" mass="13532">MLQRMPRHNTATRSASRSAASMWSLMAADLMTVVWMYTFGQWLDHSSRFTATATLGGHHLVVLACAAAGFLMLAGLALLTEGFTKTTTKLTLATNVACIVSVLALAGLVALVLVALLGRLLFGKLRP</sequence>
<feature type="transmembrane region" description="Helical" evidence="1">
    <location>
        <begin position="60"/>
        <end position="80"/>
    </location>
</feature>
<comment type="caution">
    <text evidence="2">The sequence shown here is derived from an EMBL/GenBank/DDBJ whole genome shotgun (WGS) entry which is preliminary data.</text>
</comment>
<evidence type="ECO:0000313" key="2">
    <source>
        <dbReference type="EMBL" id="TDO50738.1"/>
    </source>
</evidence>
<evidence type="ECO:0000313" key="3">
    <source>
        <dbReference type="Proteomes" id="UP000295388"/>
    </source>
</evidence>
<keyword evidence="1" id="KW-1133">Transmembrane helix</keyword>
<protein>
    <submittedName>
        <fullName evidence="2">Uncharacterized protein</fullName>
    </submittedName>
</protein>
<reference evidence="2 3" key="1">
    <citation type="submission" date="2019-03" db="EMBL/GenBank/DDBJ databases">
        <title>Genomic Encyclopedia of Type Strains, Phase III (KMG-III): the genomes of soil and plant-associated and newly described type strains.</title>
        <authorList>
            <person name="Whitman W."/>
        </authorList>
    </citation>
    <scope>NUCLEOTIDE SEQUENCE [LARGE SCALE GENOMIC DNA]</scope>
    <source>
        <strain evidence="2 3">VKM Ac-2527</strain>
    </source>
</reference>
<name>A0A4V3CAI2_9ACTN</name>
<dbReference type="AlphaFoldDB" id="A0A4V3CAI2"/>
<keyword evidence="1" id="KW-0812">Transmembrane</keyword>
<organism evidence="2 3">
    <name type="scientific">Kribbella caucasensis</name>
    <dbReference type="NCBI Taxonomy" id="2512215"/>
    <lineage>
        <taxon>Bacteria</taxon>
        <taxon>Bacillati</taxon>
        <taxon>Actinomycetota</taxon>
        <taxon>Actinomycetes</taxon>
        <taxon>Propionibacteriales</taxon>
        <taxon>Kribbellaceae</taxon>
        <taxon>Kribbella</taxon>
    </lineage>
</organism>